<gene>
    <name evidence="1" type="ORF">KDW_27930</name>
</gene>
<dbReference type="RefSeq" id="WP_151756510.1">
    <property type="nucleotide sequence ID" value="NZ_BKZW01000001.1"/>
</dbReference>
<reference evidence="1 2" key="1">
    <citation type="submission" date="2019-10" db="EMBL/GenBank/DDBJ databases">
        <title>Dictyobacter vulcani sp. nov., within the class Ktedonobacteria, isolated from soil of volcanic Mt. Zao.</title>
        <authorList>
            <person name="Zheng Y."/>
            <person name="Wang C.M."/>
            <person name="Sakai Y."/>
            <person name="Abe K."/>
            <person name="Yokota A."/>
            <person name="Yabe S."/>
        </authorList>
    </citation>
    <scope>NUCLEOTIDE SEQUENCE [LARGE SCALE GENOMIC DNA]</scope>
    <source>
        <strain evidence="1 2">W12</strain>
    </source>
</reference>
<keyword evidence="2" id="KW-1185">Reference proteome</keyword>
<dbReference type="AlphaFoldDB" id="A0A5J4KQG5"/>
<protein>
    <submittedName>
        <fullName evidence="1">Uncharacterized protein</fullName>
    </submittedName>
</protein>
<comment type="caution">
    <text evidence="1">The sequence shown here is derived from an EMBL/GenBank/DDBJ whole genome shotgun (WGS) entry which is preliminary data.</text>
</comment>
<proteinExistence type="predicted"/>
<dbReference type="Proteomes" id="UP000326912">
    <property type="component" value="Unassembled WGS sequence"/>
</dbReference>
<accession>A0A5J4KQG5</accession>
<organism evidence="1 2">
    <name type="scientific">Dictyobacter vulcani</name>
    <dbReference type="NCBI Taxonomy" id="2607529"/>
    <lineage>
        <taxon>Bacteria</taxon>
        <taxon>Bacillati</taxon>
        <taxon>Chloroflexota</taxon>
        <taxon>Ktedonobacteria</taxon>
        <taxon>Ktedonobacterales</taxon>
        <taxon>Dictyobacteraceae</taxon>
        <taxon>Dictyobacter</taxon>
    </lineage>
</organism>
<dbReference type="EMBL" id="BKZW01000001">
    <property type="protein sequence ID" value="GER88631.1"/>
    <property type="molecule type" value="Genomic_DNA"/>
</dbReference>
<sequence>MEEQGVIPPTRIIKGIEYYNVGAAAQYVGLSITGFRNKLDNYNKTHQVTRIQKWSFPGSRERMIKRVDLDKLIELHPVDEW</sequence>
<name>A0A5J4KQG5_9CHLR</name>
<evidence type="ECO:0000313" key="1">
    <source>
        <dbReference type="EMBL" id="GER88631.1"/>
    </source>
</evidence>
<evidence type="ECO:0000313" key="2">
    <source>
        <dbReference type="Proteomes" id="UP000326912"/>
    </source>
</evidence>